<proteinExistence type="predicted"/>
<evidence type="ECO:0000256" key="9">
    <source>
        <dbReference type="SAM" id="SignalP"/>
    </source>
</evidence>
<reference evidence="11" key="1">
    <citation type="submission" date="2023-08" db="EMBL/GenBank/DDBJ databases">
        <title>Pelteobagrus vachellii genome.</title>
        <authorList>
            <person name="Liu H."/>
        </authorList>
    </citation>
    <scope>NUCLEOTIDE SEQUENCE</scope>
    <source>
        <strain evidence="11">PRFRI_2022a</strain>
        <tissue evidence="11">Muscle</tissue>
    </source>
</reference>
<name>A0AA88MIQ6_TACVA</name>
<dbReference type="InterPro" id="IPR013783">
    <property type="entry name" value="Ig-like_fold"/>
</dbReference>
<dbReference type="Gene3D" id="2.60.40.10">
    <property type="entry name" value="Immunoglobulins"/>
    <property type="match status" value="1"/>
</dbReference>
<evidence type="ECO:0000256" key="5">
    <source>
        <dbReference type="ARBA" id="ARBA00023136"/>
    </source>
</evidence>
<keyword evidence="8" id="KW-1133">Transmembrane helix</keyword>
<evidence type="ECO:0000313" key="12">
    <source>
        <dbReference type="Proteomes" id="UP001187315"/>
    </source>
</evidence>
<evidence type="ECO:0000313" key="11">
    <source>
        <dbReference type="EMBL" id="KAK2839089.1"/>
    </source>
</evidence>
<comment type="subcellular location">
    <subcellularLocation>
        <location evidence="1">Cell membrane</location>
    </subcellularLocation>
</comment>
<evidence type="ECO:0000256" key="8">
    <source>
        <dbReference type="SAM" id="Phobius"/>
    </source>
</evidence>
<sequence length="282" mass="31961">MTYLWILILIFCTMFHPGRHWVTAQSVTKPPVNQLDKELSVKIGDSAILRCCVLDKEVGLMSWFKHQNKKRPQMIVTLFKSSGETFHNGFQKSRFWIDRSSNCCKMIILKVTQSDEAMYYCAVTRPDIVFGDGTYLQIKGDHVTIASETSKAALCDNSVVREPTLHGNNTNTNNNTQHNTESEMIRSLHRTVIGLGSVLGLCAILIFCLTYFILRRRKGDKINASIEDSPGTMQESEAESLNYAALQFSKRKTKAGKRKPVSSDECVYTDVKKFVRHHVDNS</sequence>
<dbReference type="InterPro" id="IPR007110">
    <property type="entry name" value="Ig-like_dom"/>
</dbReference>
<keyword evidence="4" id="KW-0391">Immunity</keyword>
<evidence type="ECO:0000256" key="7">
    <source>
        <dbReference type="ARBA" id="ARBA00023180"/>
    </source>
</evidence>
<dbReference type="InterPro" id="IPR036179">
    <property type="entry name" value="Ig-like_dom_sf"/>
</dbReference>
<keyword evidence="3 9" id="KW-0732">Signal</keyword>
<dbReference type="Proteomes" id="UP001187315">
    <property type="component" value="Unassembled WGS sequence"/>
</dbReference>
<dbReference type="PANTHER" id="PTHR19433">
    <property type="entry name" value="T-CELL RECEPTOR ALPHA CHAIN V REGION-RELATED"/>
    <property type="match status" value="1"/>
</dbReference>
<evidence type="ECO:0000256" key="6">
    <source>
        <dbReference type="ARBA" id="ARBA00023157"/>
    </source>
</evidence>
<evidence type="ECO:0000256" key="1">
    <source>
        <dbReference type="ARBA" id="ARBA00004236"/>
    </source>
</evidence>
<evidence type="ECO:0000256" key="2">
    <source>
        <dbReference type="ARBA" id="ARBA00022475"/>
    </source>
</evidence>
<accession>A0AA88MIQ6</accession>
<dbReference type="GO" id="GO:0005886">
    <property type="term" value="C:plasma membrane"/>
    <property type="evidence" value="ECO:0007669"/>
    <property type="project" value="UniProtKB-SubCell"/>
</dbReference>
<feature type="transmembrane region" description="Helical" evidence="8">
    <location>
        <begin position="192"/>
        <end position="214"/>
    </location>
</feature>
<dbReference type="Pfam" id="PF07686">
    <property type="entry name" value="V-set"/>
    <property type="match status" value="1"/>
</dbReference>
<evidence type="ECO:0000256" key="4">
    <source>
        <dbReference type="ARBA" id="ARBA00022859"/>
    </source>
</evidence>
<feature type="signal peptide" evidence="9">
    <location>
        <begin position="1"/>
        <end position="20"/>
    </location>
</feature>
<dbReference type="AlphaFoldDB" id="A0AA88MIQ6"/>
<dbReference type="GO" id="GO:0009617">
    <property type="term" value="P:response to bacterium"/>
    <property type="evidence" value="ECO:0007669"/>
    <property type="project" value="TreeGrafter"/>
</dbReference>
<dbReference type="InterPro" id="IPR013106">
    <property type="entry name" value="Ig_V-set"/>
</dbReference>
<evidence type="ECO:0000256" key="3">
    <source>
        <dbReference type="ARBA" id="ARBA00022729"/>
    </source>
</evidence>
<dbReference type="CDD" id="cd00099">
    <property type="entry name" value="IgV"/>
    <property type="match status" value="1"/>
</dbReference>
<keyword evidence="7" id="KW-0325">Glycoprotein</keyword>
<dbReference type="GO" id="GO:0002376">
    <property type="term" value="P:immune system process"/>
    <property type="evidence" value="ECO:0007669"/>
    <property type="project" value="UniProtKB-KW"/>
</dbReference>
<dbReference type="PROSITE" id="PS50835">
    <property type="entry name" value="IG_LIKE"/>
    <property type="match status" value="1"/>
</dbReference>
<dbReference type="PANTHER" id="PTHR19433:SF111">
    <property type="entry name" value="T CELL RECEPTOR ALPHA VARIABLE 4"/>
    <property type="match status" value="1"/>
</dbReference>
<keyword evidence="12" id="KW-1185">Reference proteome</keyword>
<protein>
    <recommendedName>
        <fullName evidence="10">Ig-like domain-containing protein</fullName>
    </recommendedName>
</protein>
<dbReference type="SMART" id="SM00409">
    <property type="entry name" value="IG"/>
    <property type="match status" value="1"/>
</dbReference>
<evidence type="ECO:0000259" key="10">
    <source>
        <dbReference type="PROSITE" id="PS50835"/>
    </source>
</evidence>
<feature type="domain" description="Ig-like" evidence="10">
    <location>
        <begin position="30"/>
        <end position="124"/>
    </location>
</feature>
<keyword evidence="6" id="KW-1015">Disulfide bond</keyword>
<organism evidence="11 12">
    <name type="scientific">Tachysurus vachellii</name>
    <name type="common">Darkbarbel catfish</name>
    <name type="synonym">Pelteobagrus vachellii</name>
    <dbReference type="NCBI Taxonomy" id="175792"/>
    <lineage>
        <taxon>Eukaryota</taxon>
        <taxon>Metazoa</taxon>
        <taxon>Chordata</taxon>
        <taxon>Craniata</taxon>
        <taxon>Vertebrata</taxon>
        <taxon>Euteleostomi</taxon>
        <taxon>Actinopterygii</taxon>
        <taxon>Neopterygii</taxon>
        <taxon>Teleostei</taxon>
        <taxon>Ostariophysi</taxon>
        <taxon>Siluriformes</taxon>
        <taxon>Bagridae</taxon>
        <taxon>Tachysurus</taxon>
    </lineage>
</organism>
<comment type="caution">
    <text evidence="11">The sequence shown here is derived from an EMBL/GenBank/DDBJ whole genome shotgun (WGS) entry which is preliminary data.</text>
</comment>
<dbReference type="InterPro" id="IPR052051">
    <property type="entry name" value="TCR_complex_component"/>
</dbReference>
<dbReference type="SMART" id="SM00406">
    <property type="entry name" value="IGv"/>
    <property type="match status" value="1"/>
</dbReference>
<keyword evidence="5 8" id="KW-0472">Membrane</keyword>
<keyword evidence="8" id="KW-0812">Transmembrane</keyword>
<dbReference type="EMBL" id="JAVHJS010000013">
    <property type="protein sequence ID" value="KAK2839089.1"/>
    <property type="molecule type" value="Genomic_DNA"/>
</dbReference>
<feature type="chain" id="PRO_5041665068" description="Ig-like domain-containing protein" evidence="9">
    <location>
        <begin position="21"/>
        <end position="282"/>
    </location>
</feature>
<dbReference type="InterPro" id="IPR003599">
    <property type="entry name" value="Ig_sub"/>
</dbReference>
<keyword evidence="2" id="KW-1003">Cell membrane</keyword>
<dbReference type="SUPFAM" id="SSF48726">
    <property type="entry name" value="Immunoglobulin"/>
    <property type="match status" value="1"/>
</dbReference>
<gene>
    <name evidence="11" type="ORF">Q7C36_013903</name>
</gene>